<dbReference type="GO" id="GO:0005524">
    <property type="term" value="F:ATP binding"/>
    <property type="evidence" value="ECO:0007669"/>
    <property type="project" value="InterPro"/>
</dbReference>
<keyword evidence="2" id="KW-0418">Kinase</keyword>
<keyword evidence="2" id="KW-0808">Transferase</keyword>
<dbReference type="SUPFAM" id="SSF56112">
    <property type="entry name" value="Protein kinase-like (PK-like)"/>
    <property type="match status" value="1"/>
</dbReference>
<dbReference type="GO" id="GO:0004674">
    <property type="term" value="F:protein serine/threonine kinase activity"/>
    <property type="evidence" value="ECO:0007669"/>
    <property type="project" value="UniProtKB-EC"/>
</dbReference>
<dbReference type="KEGG" id="ccro:CMC5_025920"/>
<dbReference type="Pfam" id="PF00069">
    <property type="entry name" value="Pkinase"/>
    <property type="match status" value="1"/>
</dbReference>
<dbReference type="EC" id="2.7.11.1" evidence="2"/>
<keyword evidence="3" id="KW-1185">Reference proteome</keyword>
<dbReference type="RefSeq" id="WP_245678419.1">
    <property type="nucleotide sequence ID" value="NZ_CP012159.1"/>
</dbReference>
<reference evidence="2 3" key="1">
    <citation type="submission" date="2015-07" db="EMBL/GenBank/DDBJ databases">
        <title>Genome analysis of myxobacterium Chondromyces crocatus Cm c5 reveals a high potential for natural compound synthesis and the genetic basis for the loss of fruiting body formation.</title>
        <authorList>
            <person name="Zaburannyi N."/>
            <person name="Bunk B."/>
            <person name="Maier J."/>
            <person name="Overmann J."/>
            <person name="Mueller R."/>
        </authorList>
    </citation>
    <scope>NUCLEOTIDE SEQUENCE [LARGE SCALE GENOMIC DNA]</scope>
    <source>
        <strain evidence="2 3">Cm c5</strain>
    </source>
</reference>
<organism evidence="2 3">
    <name type="scientific">Chondromyces crocatus</name>
    <dbReference type="NCBI Taxonomy" id="52"/>
    <lineage>
        <taxon>Bacteria</taxon>
        <taxon>Pseudomonadati</taxon>
        <taxon>Myxococcota</taxon>
        <taxon>Polyangia</taxon>
        <taxon>Polyangiales</taxon>
        <taxon>Polyangiaceae</taxon>
        <taxon>Chondromyces</taxon>
    </lineage>
</organism>
<evidence type="ECO:0000259" key="1">
    <source>
        <dbReference type="PROSITE" id="PS50011"/>
    </source>
</evidence>
<evidence type="ECO:0000313" key="3">
    <source>
        <dbReference type="Proteomes" id="UP000067626"/>
    </source>
</evidence>
<dbReference type="Proteomes" id="UP000067626">
    <property type="component" value="Chromosome"/>
</dbReference>
<name>A0A0K1EC34_CHOCO</name>
<dbReference type="SMART" id="SM00220">
    <property type="entry name" value="S_TKc"/>
    <property type="match status" value="1"/>
</dbReference>
<dbReference type="GO" id="GO:0007165">
    <property type="term" value="P:signal transduction"/>
    <property type="evidence" value="ECO:0007669"/>
    <property type="project" value="TreeGrafter"/>
</dbReference>
<dbReference type="STRING" id="52.CMC5_025920"/>
<dbReference type="PROSITE" id="PS50011">
    <property type="entry name" value="PROTEIN_KINASE_DOM"/>
    <property type="match status" value="1"/>
</dbReference>
<protein>
    <submittedName>
        <fullName evidence="2">Protein kinase</fullName>
        <ecNumber evidence="2">2.7.11.1</ecNumber>
    </submittedName>
</protein>
<gene>
    <name evidence="2" type="ORF">CMC5_025920</name>
</gene>
<dbReference type="AlphaFoldDB" id="A0A0K1EC34"/>
<dbReference type="Gene3D" id="1.10.510.10">
    <property type="entry name" value="Transferase(Phosphotransferase) domain 1"/>
    <property type="match status" value="1"/>
</dbReference>
<feature type="domain" description="Protein kinase" evidence="1">
    <location>
        <begin position="8"/>
        <end position="282"/>
    </location>
</feature>
<dbReference type="PANTHER" id="PTHR48011:SF84">
    <property type="entry name" value="KINASE, PUTATIVE-RELATED"/>
    <property type="match status" value="1"/>
</dbReference>
<dbReference type="InterPro" id="IPR011009">
    <property type="entry name" value="Kinase-like_dom_sf"/>
</dbReference>
<dbReference type="PANTHER" id="PTHR48011">
    <property type="entry name" value="CCR4-NOT TRANSCRIPTIONAL COMPLEX SUBUNIT CAF120-RELATED"/>
    <property type="match status" value="1"/>
</dbReference>
<sequence length="282" mass="30020">MYPAPEGTALFEHLGAGSVFDVALVQHGGRLLVCKRLNSRALREPAGRAALVREARVLSLVRHPALPELTRVGSDGHGPFILQTRQPGVSIRSVLEGWQARGRRPPRALVNHVVRTALEVLAEIQALCRVDGGGPLGLIHGDITPDHVLLGPIGDVRFVDLGAARFEGMPADLATDDRGTLPFVAPEVARGESAPTQAADLYSLAAALAWFTTGEALTRAREEAAALAEIGEHGLLLDPLKDDTTLAAGARDVLLRALARDPDERPCARALLDALDDEGNER</sequence>
<dbReference type="EMBL" id="CP012159">
    <property type="protein sequence ID" value="AKT38446.1"/>
    <property type="molecule type" value="Genomic_DNA"/>
</dbReference>
<dbReference type="InterPro" id="IPR052751">
    <property type="entry name" value="Plant_MAPKKK"/>
</dbReference>
<accession>A0A0K1EC34</accession>
<evidence type="ECO:0000313" key="2">
    <source>
        <dbReference type="EMBL" id="AKT38446.1"/>
    </source>
</evidence>
<proteinExistence type="predicted"/>
<dbReference type="InterPro" id="IPR000719">
    <property type="entry name" value="Prot_kinase_dom"/>
</dbReference>